<accession>A0A2Z6GE03</accession>
<feature type="domain" description="HDOD" evidence="1">
    <location>
        <begin position="20"/>
        <end position="220"/>
    </location>
</feature>
<proteinExistence type="predicted"/>
<dbReference type="SUPFAM" id="SSF109604">
    <property type="entry name" value="HD-domain/PDEase-like"/>
    <property type="match status" value="1"/>
</dbReference>
<dbReference type="PANTHER" id="PTHR33525">
    <property type="match status" value="1"/>
</dbReference>
<dbReference type="KEGG" id="fam:OYT1_ch2013"/>
<dbReference type="AlphaFoldDB" id="A0A2Z6GE03"/>
<organism evidence="2 3">
    <name type="scientific">Ferriphaselus amnicola</name>
    <dbReference type="NCBI Taxonomy" id="1188319"/>
    <lineage>
        <taxon>Bacteria</taxon>
        <taxon>Pseudomonadati</taxon>
        <taxon>Pseudomonadota</taxon>
        <taxon>Betaproteobacteria</taxon>
        <taxon>Nitrosomonadales</taxon>
        <taxon>Gallionellaceae</taxon>
        <taxon>Ferriphaselus</taxon>
    </lineage>
</organism>
<gene>
    <name evidence="2" type="ORF">OYT1_ch2013</name>
</gene>
<evidence type="ECO:0000313" key="3">
    <source>
        <dbReference type="Proteomes" id="UP000033070"/>
    </source>
</evidence>
<dbReference type="InterPro" id="IPR052340">
    <property type="entry name" value="RNase_Y/CdgJ"/>
</dbReference>
<protein>
    <submittedName>
        <fullName evidence="2">Signal transduction protein</fullName>
    </submittedName>
</protein>
<evidence type="ECO:0000313" key="2">
    <source>
        <dbReference type="EMBL" id="BBE51539.1"/>
    </source>
</evidence>
<dbReference type="OrthoDB" id="9126875at2"/>
<sequence length="282" mass="31958">MQQGIQGLENWVAFLSKADIPVLKRTGRELLALRQDPDRLSARGVAEVIARDPLMTVKLLRYLQSHKHRSQTSDVIVVEQALMMLGLDVFFSKIPASPLVEADLHTHLDALTQLLHVIHRAQRASIYAREWAVVHLHDMRYEEIRIAALLHDLAEMLMWCYEPVAMLEIRSIQQHDKALRSRAVQEQVLGFALADLQHALTKAWDLPELLLTLMDDEQSRKPRVRNVILAVNLARHSANGWDDAALPDDYKDIGELIRMPADEVMAMVAADAGMACDLTRPH</sequence>
<dbReference type="PROSITE" id="PS51833">
    <property type="entry name" value="HDOD"/>
    <property type="match status" value="1"/>
</dbReference>
<dbReference type="Pfam" id="PF08668">
    <property type="entry name" value="HDOD"/>
    <property type="match status" value="1"/>
</dbReference>
<dbReference type="RefSeq" id="WP_062626203.1">
    <property type="nucleotide sequence ID" value="NZ_AP018738.1"/>
</dbReference>
<dbReference type="Gene3D" id="1.10.3210.10">
    <property type="entry name" value="Hypothetical protein af1432"/>
    <property type="match status" value="1"/>
</dbReference>
<name>A0A2Z6GE03_9PROT</name>
<dbReference type="Proteomes" id="UP000033070">
    <property type="component" value="Chromosome"/>
</dbReference>
<reference evidence="2 3" key="1">
    <citation type="submission" date="2018-06" db="EMBL/GenBank/DDBJ databases">
        <title>OYT1 Genome Sequencing.</title>
        <authorList>
            <person name="Kato S."/>
            <person name="Itoh T."/>
            <person name="Ohkuma M."/>
        </authorList>
    </citation>
    <scope>NUCLEOTIDE SEQUENCE [LARGE SCALE GENOMIC DNA]</scope>
    <source>
        <strain evidence="2 3">OYT1</strain>
    </source>
</reference>
<dbReference type="InterPro" id="IPR013976">
    <property type="entry name" value="HDOD"/>
</dbReference>
<dbReference type="EMBL" id="AP018738">
    <property type="protein sequence ID" value="BBE51539.1"/>
    <property type="molecule type" value="Genomic_DNA"/>
</dbReference>
<dbReference type="STRING" id="1188319.OYT1_01004"/>
<dbReference type="PANTHER" id="PTHR33525:SF3">
    <property type="entry name" value="RIBONUCLEASE Y"/>
    <property type="match status" value="1"/>
</dbReference>
<keyword evidence="3" id="KW-1185">Reference proteome</keyword>
<evidence type="ECO:0000259" key="1">
    <source>
        <dbReference type="PROSITE" id="PS51833"/>
    </source>
</evidence>